<keyword evidence="7" id="KW-1185">Reference proteome</keyword>
<accession>A0A5J5K6C7</accession>
<evidence type="ECO:0000256" key="4">
    <source>
        <dbReference type="ARBA" id="ARBA00022807"/>
    </source>
</evidence>
<dbReference type="Proteomes" id="UP000327011">
    <property type="component" value="Unassembled WGS sequence"/>
</dbReference>
<evidence type="ECO:0000256" key="3">
    <source>
        <dbReference type="ARBA" id="ARBA00022801"/>
    </source>
</evidence>
<keyword evidence="3" id="KW-0378">Hydrolase</keyword>
<dbReference type="InterPro" id="IPR031304">
    <property type="entry name" value="SLT_2"/>
</dbReference>
<dbReference type="InterPro" id="IPR000064">
    <property type="entry name" value="NLP_P60_dom"/>
</dbReference>
<name>A0A5J5K6C7_9ACTN</name>
<evidence type="ECO:0000256" key="1">
    <source>
        <dbReference type="ARBA" id="ARBA00007074"/>
    </source>
</evidence>
<dbReference type="InterPro" id="IPR051794">
    <property type="entry name" value="PG_Endopeptidase_C40"/>
</dbReference>
<reference evidence="6 7" key="1">
    <citation type="submission" date="2019-09" db="EMBL/GenBank/DDBJ databases">
        <title>Screening of Novel Bioactive Compounds from Soil-Associated.</title>
        <authorList>
            <person name="Gong X."/>
        </authorList>
    </citation>
    <scope>NUCLEOTIDE SEQUENCE [LARGE SCALE GENOMIC DNA]</scope>
    <source>
        <strain evidence="6 7">Gxj-6</strain>
    </source>
</reference>
<comment type="caution">
    <text evidence="6">The sequence shown here is derived from an EMBL/GenBank/DDBJ whole genome shotgun (WGS) entry which is preliminary data.</text>
</comment>
<keyword evidence="4" id="KW-0788">Thiol protease</keyword>
<evidence type="ECO:0000256" key="2">
    <source>
        <dbReference type="ARBA" id="ARBA00022670"/>
    </source>
</evidence>
<dbReference type="RefSeq" id="WP_150933321.1">
    <property type="nucleotide sequence ID" value="NZ_VYTZ01000003.1"/>
</dbReference>
<dbReference type="GO" id="GO:0006508">
    <property type="term" value="P:proteolysis"/>
    <property type="evidence" value="ECO:0007669"/>
    <property type="project" value="UniProtKB-KW"/>
</dbReference>
<proteinExistence type="inferred from homology"/>
<keyword evidence="2" id="KW-0645">Protease</keyword>
<organism evidence="6 7">
    <name type="scientific">Microbispora cellulosiformans</name>
    <dbReference type="NCBI Taxonomy" id="2614688"/>
    <lineage>
        <taxon>Bacteria</taxon>
        <taxon>Bacillati</taxon>
        <taxon>Actinomycetota</taxon>
        <taxon>Actinomycetes</taxon>
        <taxon>Streptosporangiales</taxon>
        <taxon>Streptosporangiaceae</taxon>
        <taxon>Microbispora</taxon>
    </lineage>
</organism>
<dbReference type="GO" id="GO:0008234">
    <property type="term" value="F:cysteine-type peptidase activity"/>
    <property type="evidence" value="ECO:0007669"/>
    <property type="project" value="UniProtKB-KW"/>
</dbReference>
<dbReference type="InterPro" id="IPR038765">
    <property type="entry name" value="Papain-like_cys_pep_sf"/>
</dbReference>
<dbReference type="Gene3D" id="1.10.530.10">
    <property type="match status" value="1"/>
</dbReference>
<dbReference type="EMBL" id="VYTZ01000003">
    <property type="protein sequence ID" value="KAA9380106.1"/>
    <property type="molecule type" value="Genomic_DNA"/>
</dbReference>
<evidence type="ECO:0000313" key="7">
    <source>
        <dbReference type="Proteomes" id="UP000327011"/>
    </source>
</evidence>
<feature type="domain" description="NlpC/P60" evidence="5">
    <location>
        <begin position="182"/>
        <end position="309"/>
    </location>
</feature>
<dbReference type="CDD" id="cd13399">
    <property type="entry name" value="Slt35-like"/>
    <property type="match status" value="1"/>
</dbReference>
<dbReference type="PANTHER" id="PTHR47359:SF3">
    <property type="entry name" value="NLP_P60 DOMAIN-CONTAINING PROTEIN-RELATED"/>
    <property type="match status" value="1"/>
</dbReference>
<dbReference type="Pfam" id="PF13406">
    <property type="entry name" value="SLT_2"/>
    <property type="match status" value="1"/>
</dbReference>
<dbReference type="SUPFAM" id="SSF54001">
    <property type="entry name" value="Cysteine proteinases"/>
    <property type="match status" value="1"/>
</dbReference>
<protein>
    <submittedName>
        <fullName evidence="6">Transglycosylase SLT domain-containing protein</fullName>
    </submittedName>
</protein>
<dbReference type="SUPFAM" id="SSF53955">
    <property type="entry name" value="Lysozyme-like"/>
    <property type="match status" value="1"/>
</dbReference>
<dbReference type="PROSITE" id="PS51935">
    <property type="entry name" value="NLPC_P60"/>
    <property type="match status" value="1"/>
</dbReference>
<evidence type="ECO:0000259" key="5">
    <source>
        <dbReference type="PROSITE" id="PS51935"/>
    </source>
</evidence>
<comment type="similarity">
    <text evidence="1">Belongs to the peptidase C40 family.</text>
</comment>
<dbReference type="Gene3D" id="3.90.1720.10">
    <property type="entry name" value="endopeptidase domain like (from Nostoc punctiforme)"/>
    <property type="match status" value="1"/>
</dbReference>
<evidence type="ECO:0000313" key="6">
    <source>
        <dbReference type="EMBL" id="KAA9380106.1"/>
    </source>
</evidence>
<dbReference type="AlphaFoldDB" id="A0A5J5K6C7"/>
<gene>
    <name evidence="6" type="ORF">F5972_10915</name>
</gene>
<dbReference type="Pfam" id="PF00877">
    <property type="entry name" value="NLPC_P60"/>
    <property type="match status" value="1"/>
</dbReference>
<sequence>MTVRLLVAAAGLLIAIPLGLILAFTALSGSVGCGQGQDGDIPPNYLRLYQQAGQKYGVPWQVLAGIGKAESDHGRGTGVGIRDGANRAGAMGPMQFLGATWAAYGVDGNGDGRTDVYDPADAIPSAAKYLKASGAPADMYRAIWRYNHADWYVRRVLDFARGYSFGSAGVGEELCALPAAPTAVAGRVLAYARMQLGKPYAWGAEGPGAFDCSGLTMRAYQYAGILLPRVAADQWRQGPAVTHGQEQPGDLVFMHPGAGGPGHVGIVVAPGQMIHAPHTGDVVRYASYSARSDVVGFTRPASFNGEEMKGLTLAELQQLPATVDLLTAARALGLGRTKAYELAKKGEFPCRIIRVGVAYLVPTAELLKLLGVDPHAGSTPGGPIRHG</sequence>
<dbReference type="InterPro" id="IPR023346">
    <property type="entry name" value="Lysozyme-like_dom_sf"/>
</dbReference>
<dbReference type="PANTHER" id="PTHR47359">
    <property type="entry name" value="PEPTIDOGLYCAN DL-ENDOPEPTIDASE CWLO"/>
    <property type="match status" value="1"/>
</dbReference>
<dbReference type="PROSITE" id="PS51257">
    <property type="entry name" value="PROKAR_LIPOPROTEIN"/>
    <property type="match status" value="1"/>
</dbReference>